<dbReference type="RefSeq" id="WP_212988253.1">
    <property type="nucleotide sequence ID" value="NZ_BAABEA010000009.1"/>
</dbReference>
<keyword evidence="1" id="KW-0812">Transmembrane</keyword>
<dbReference type="EMBL" id="BOQL01000018">
    <property type="protein sequence ID" value="GIM66233.1"/>
    <property type="molecule type" value="Genomic_DNA"/>
</dbReference>
<keyword evidence="1" id="KW-1133">Transmembrane helix</keyword>
<evidence type="ECO:0000313" key="2">
    <source>
        <dbReference type="EMBL" id="GIM66233.1"/>
    </source>
</evidence>
<evidence type="ECO:0000256" key="1">
    <source>
        <dbReference type="SAM" id="Phobius"/>
    </source>
</evidence>
<protein>
    <submittedName>
        <fullName evidence="2">Uncharacterized protein</fullName>
    </submittedName>
</protein>
<keyword evidence="1" id="KW-0472">Membrane</keyword>
<accession>A0A919VK66</accession>
<feature type="transmembrane region" description="Helical" evidence="1">
    <location>
        <begin position="6"/>
        <end position="30"/>
    </location>
</feature>
<comment type="caution">
    <text evidence="2">The sequence shown here is derived from an EMBL/GenBank/DDBJ whole genome shotgun (WGS) entry which is preliminary data.</text>
</comment>
<feature type="transmembrane region" description="Helical" evidence="1">
    <location>
        <begin position="37"/>
        <end position="60"/>
    </location>
</feature>
<dbReference type="Proteomes" id="UP000681340">
    <property type="component" value="Unassembled WGS sequence"/>
</dbReference>
<reference evidence="2" key="1">
    <citation type="submission" date="2021-03" db="EMBL/GenBank/DDBJ databases">
        <title>Whole genome shotgun sequence of Actinoplanes auranticolor NBRC 12245.</title>
        <authorList>
            <person name="Komaki H."/>
            <person name="Tamura T."/>
        </authorList>
    </citation>
    <scope>NUCLEOTIDE SEQUENCE</scope>
    <source>
        <strain evidence="2">NBRC 12245</strain>
    </source>
</reference>
<gene>
    <name evidence="2" type="ORF">Aau02nite_22260</name>
</gene>
<organism evidence="2 3">
    <name type="scientific">Actinoplanes auranticolor</name>
    <dbReference type="NCBI Taxonomy" id="47988"/>
    <lineage>
        <taxon>Bacteria</taxon>
        <taxon>Bacillati</taxon>
        <taxon>Actinomycetota</taxon>
        <taxon>Actinomycetes</taxon>
        <taxon>Micromonosporales</taxon>
        <taxon>Micromonosporaceae</taxon>
        <taxon>Actinoplanes</taxon>
    </lineage>
</organism>
<evidence type="ECO:0000313" key="3">
    <source>
        <dbReference type="Proteomes" id="UP000681340"/>
    </source>
</evidence>
<name>A0A919VK66_9ACTN</name>
<keyword evidence="3" id="KW-1185">Reference proteome</keyword>
<dbReference type="AlphaFoldDB" id="A0A919VK66"/>
<proteinExistence type="predicted"/>
<sequence>MFAPLTVVWIALSFLAATMVGVLAGVLAWLDDRRLARAVLVGGGASGGVLVFAVAAGAFLTDLG</sequence>